<evidence type="ECO:0000313" key="4">
    <source>
        <dbReference type="Proteomes" id="UP000295783"/>
    </source>
</evidence>
<dbReference type="RefSeq" id="WP_133612278.1">
    <property type="nucleotide sequence ID" value="NZ_SNYW01000006.1"/>
</dbReference>
<comment type="caution">
    <text evidence="3">The sequence shown here is derived from an EMBL/GenBank/DDBJ whole genome shotgun (WGS) entry which is preliminary data.</text>
</comment>
<evidence type="ECO:0000313" key="3">
    <source>
        <dbReference type="EMBL" id="TDQ84239.1"/>
    </source>
</evidence>
<dbReference type="InterPro" id="IPR013538">
    <property type="entry name" value="ASHA1/2-like_C"/>
</dbReference>
<accession>A0A4R6WUY1</accession>
<reference evidence="3 4" key="1">
    <citation type="submission" date="2019-03" db="EMBL/GenBank/DDBJ databases">
        <title>Genomic Encyclopedia of Type Strains, Phase III (KMG-III): the genomes of soil and plant-associated and newly described type strains.</title>
        <authorList>
            <person name="Whitman W."/>
        </authorList>
    </citation>
    <scope>NUCLEOTIDE SEQUENCE [LARGE SCALE GENOMIC DNA]</scope>
    <source>
        <strain evidence="3 4">CGMCC 1.7660</strain>
    </source>
</reference>
<dbReference type="InterPro" id="IPR023393">
    <property type="entry name" value="START-like_dom_sf"/>
</dbReference>
<dbReference type="Proteomes" id="UP000295783">
    <property type="component" value="Unassembled WGS sequence"/>
</dbReference>
<keyword evidence="4" id="KW-1185">Reference proteome</keyword>
<dbReference type="AlphaFoldDB" id="A0A4R6WUY1"/>
<feature type="domain" description="Activator of Hsp90 ATPase homologue 1/2-like C-terminal" evidence="2">
    <location>
        <begin position="27"/>
        <end position="154"/>
    </location>
</feature>
<organism evidence="3 4">
    <name type="scientific">Dongia mobilis</name>
    <dbReference type="NCBI Taxonomy" id="578943"/>
    <lineage>
        <taxon>Bacteria</taxon>
        <taxon>Pseudomonadati</taxon>
        <taxon>Pseudomonadota</taxon>
        <taxon>Alphaproteobacteria</taxon>
        <taxon>Rhodospirillales</taxon>
        <taxon>Dongiaceae</taxon>
        <taxon>Dongia</taxon>
    </lineage>
</organism>
<dbReference type="SUPFAM" id="SSF55961">
    <property type="entry name" value="Bet v1-like"/>
    <property type="match status" value="1"/>
</dbReference>
<evidence type="ECO:0000259" key="2">
    <source>
        <dbReference type="Pfam" id="PF08327"/>
    </source>
</evidence>
<evidence type="ECO:0000256" key="1">
    <source>
        <dbReference type="ARBA" id="ARBA00006817"/>
    </source>
</evidence>
<protein>
    <submittedName>
        <fullName evidence="3">Uncharacterized protein YndB with AHSA1/START domain</fullName>
    </submittedName>
</protein>
<comment type="similarity">
    <text evidence="1">Belongs to the AHA1 family.</text>
</comment>
<dbReference type="EMBL" id="SNYW01000006">
    <property type="protein sequence ID" value="TDQ84239.1"/>
    <property type="molecule type" value="Genomic_DNA"/>
</dbReference>
<name>A0A4R6WUY1_9PROT</name>
<gene>
    <name evidence="3" type="ORF">A8950_0787</name>
</gene>
<dbReference type="Gene3D" id="3.30.530.20">
    <property type="match status" value="1"/>
</dbReference>
<sequence length="179" mass="19822">MSPQVAESHGTITEAGTIVFERLLPGPIERVWEFLTDSEKRGLWLARGPIEPRIGGRVELSFRNAELSPVKAPPPKNYEDADCSSVTGKVTAWEKPHRLAYLWGDGGSEVTFELAPAGRQVRLTLTHRRLDNRPIMVSVAGGWHAHLGILADRLAGRAPQPFWPTHTALERDYDARIAG</sequence>
<dbReference type="OrthoDB" id="9800600at2"/>
<proteinExistence type="inferred from homology"/>
<dbReference type="Pfam" id="PF08327">
    <property type="entry name" value="AHSA1"/>
    <property type="match status" value="1"/>
</dbReference>
<dbReference type="CDD" id="cd08899">
    <property type="entry name" value="SRPBCC_CalC_Aha1-like_6"/>
    <property type="match status" value="1"/>
</dbReference>